<comment type="similarity">
    <text evidence="2 5">Belongs to the ubiquitin-activating E1 family. ULA1 subfamily.</text>
</comment>
<dbReference type="InterPro" id="IPR035985">
    <property type="entry name" value="Ubiquitin-activating_enz"/>
</dbReference>
<protein>
    <recommendedName>
        <fullName evidence="3 5">NEDD8-activating enzyme E1 regulatory subunit</fullName>
    </recommendedName>
</protein>
<dbReference type="PIRSF" id="PIRSF039099">
    <property type="entry name" value="APP-BP1"/>
    <property type="match status" value="1"/>
</dbReference>
<gene>
    <name evidence="8" type="ORF">CTOB1V02_LOCUS2599</name>
</gene>
<feature type="compositionally biased region" description="Polar residues" evidence="6">
    <location>
        <begin position="1"/>
        <end position="13"/>
    </location>
</feature>
<evidence type="ECO:0000259" key="7">
    <source>
        <dbReference type="Pfam" id="PF00899"/>
    </source>
</evidence>
<dbReference type="Pfam" id="PF00899">
    <property type="entry name" value="ThiF"/>
    <property type="match status" value="1"/>
</dbReference>
<feature type="region of interest" description="Disordered" evidence="6">
    <location>
        <begin position="389"/>
        <end position="418"/>
    </location>
</feature>
<organism evidence="8">
    <name type="scientific">Cyprideis torosa</name>
    <dbReference type="NCBI Taxonomy" id="163714"/>
    <lineage>
        <taxon>Eukaryota</taxon>
        <taxon>Metazoa</taxon>
        <taxon>Ecdysozoa</taxon>
        <taxon>Arthropoda</taxon>
        <taxon>Crustacea</taxon>
        <taxon>Oligostraca</taxon>
        <taxon>Ostracoda</taxon>
        <taxon>Podocopa</taxon>
        <taxon>Podocopida</taxon>
        <taxon>Cytherocopina</taxon>
        <taxon>Cytheroidea</taxon>
        <taxon>Cytherideidae</taxon>
        <taxon>Cyprideis</taxon>
    </lineage>
</organism>
<evidence type="ECO:0000256" key="3">
    <source>
        <dbReference type="ARBA" id="ARBA00015407"/>
    </source>
</evidence>
<dbReference type="PANTHER" id="PTHR10953:SF29">
    <property type="entry name" value="NEDD8-ACTIVATING ENZYME E1 REGULATORY SUBUNIT"/>
    <property type="match status" value="1"/>
</dbReference>
<dbReference type="GO" id="GO:0005737">
    <property type="term" value="C:cytoplasm"/>
    <property type="evidence" value="ECO:0007669"/>
    <property type="project" value="TreeGrafter"/>
</dbReference>
<evidence type="ECO:0000256" key="2">
    <source>
        <dbReference type="ARBA" id="ARBA00006868"/>
    </source>
</evidence>
<name>A0A7R8W5A3_9CRUS</name>
<dbReference type="InterPro" id="IPR045886">
    <property type="entry name" value="ThiF/MoeB/HesA"/>
</dbReference>
<reference evidence="8" key="1">
    <citation type="submission" date="2020-11" db="EMBL/GenBank/DDBJ databases">
        <authorList>
            <person name="Tran Van P."/>
        </authorList>
    </citation>
    <scope>NUCLEOTIDE SEQUENCE</scope>
</reference>
<dbReference type="InterPro" id="IPR030667">
    <property type="entry name" value="APP-BP1"/>
</dbReference>
<feature type="compositionally biased region" description="Basic and acidic residues" evidence="6">
    <location>
        <begin position="408"/>
        <end position="418"/>
    </location>
</feature>
<dbReference type="UniPathway" id="UPA00885"/>
<evidence type="ECO:0000256" key="4">
    <source>
        <dbReference type="ARBA" id="ARBA00022786"/>
    </source>
</evidence>
<comment type="pathway">
    <text evidence="1 5">Protein modification; protein neddylation.</text>
</comment>
<feature type="region of interest" description="Disordered" evidence="6">
    <location>
        <begin position="1"/>
        <end position="21"/>
    </location>
</feature>
<dbReference type="OrthoDB" id="1708823at2759"/>
<feature type="domain" description="THIF-type NAD/FAD binding fold" evidence="7">
    <location>
        <begin position="21"/>
        <end position="570"/>
    </location>
</feature>
<proteinExistence type="inferred from homology"/>
<dbReference type="GO" id="GO:0019781">
    <property type="term" value="F:NEDD8 activating enzyme activity"/>
    <property type="evidence" value="ECO:0007669"/>
    <property type="project" value="UniProtKB-UniRule"/>
</dbReference>
<evidence type="ECO:0000313" key="8">
    <source>
        <dbReference type="EMBL" id="CAD7224644.1"/>
    </source>
</evidence>
<dbReference type="EMBL" id="OB660411">
    <property type="protein sequence ID" value="CAD7224644.1"/>
    <property type="molecule type" value="Genomic_DNA"/>
</dbReference>
<accession>A0A7R8W5A3</accession>
<dbReference type="Gene3D" id="3.40.50.720">
    <property type="entry name" value="NAD(P)-binding Rossmann-like Domain"/>
    <property type="match status" value="2"/>
</dbReference>
<dbReference type="PANTHER" id="PTHR10953">
    <property type="entry name" value="UBIQUITIN-ACTIVATING ENZYME E1"/>
    <property type="match status" value="1"/>
</dbReference>
<evidence type="ECO:0000256" key="5">
    <source>
        <dbReference type="PIRNR" id="PIRNR039099"/>
    </source>
</evidence>
<sequence>MSGTTPSPKSPQEVSERSRKYDRQLRLWGDHGQAALEEAKVCLLNATATGTEALKSLVLPGVGYFTIVDGTPCSASDLGNNFFVSAPASPSEQDNRNRGEVACALLEELNPDSSGHFVDLSPESVLSENPDFFNNFSLVIATDLKEQSLKELSELLWEKKIPLLVACSYGFWGHLRLQISEHVILESHPDAEISDVRLLNQFPTLEKHLSSFTWHGLDKKQHSHVPALIIVATALKVFRDTHDGATPCNRSERNEIIKIINSMRWREGGSGRRDSESTDSGGEENFDEAVRFVNTWLSPHPDIPPSVQEVFDDPQCININQSSSSFWLMAHALRQFVLAEGGGCLPVRGSLPDMTSDSKSYISLQNIYRARAAKDTEIVAGYLRSALEKIGRSPPQGTEEGSPGRPASRGEDRWNRDFPKDESMLSRFCRNARFIRVQRGTKISDELDGQIATNVNDLSGELESGPTETLLSHYLLLRAASKFRETFGAYPGAIQTPEGELGHLKTCLARVLSALSFSSGHPLEEHLLELARFGGAEIHSVAAFIGGCAAHEAIKVITKQYVPIDNTVLYNAVNGAVGSYKF</sequence>
<dbReference type="GO" id="GO:0045116">
    <property type="term" value="P:protein neddylation"/>
    <property type="evidence" value="ECO:0007669"/>
    <property type="project" value="UniProtKB-UniRule"/>
</dbReference>
<dbReference type="AlphaFoldDB" id="A0A7R8W5A3"/>
<dbReference type="SUPFAM" id="SSF69572">
    <property type="entry name" value="Activating enzymes of the ubiquitin-like proteins"/>
    <property type="match status" value="1"/>
</dbReference>
<keyword evidence="4 5" id="KW-0833">Ubl conjugation pathway</keyword>
<evidence type="ECO:0000256" key="1">
    <source>
        <dbReference type="ARBA" id="ARBA00005032"/>
    </source>
</evidence>
<evidence type="ECO:0000256" key="6">
    <source>
        <dbReference type="SAM" id="MobiDB-lite"/>
    </source>
</evidence>
<dbReference type="InterPro" id="IPR000594">
    <property type="entry name" value="ThiF_NAD_FAD-bd"/>
</dbReference>